<evidence type="ECO:0000313" key="18">
    <source>
        <dbReference type="Proteomes" id="UP000663866"/>
    </source>
</evidence>
<evidence type="ECO:0000256" key="1">
    <source>
        <dbReference type="ARBA" id="ARBA00004141"/>
    </source>
</evidence>
<dbReference type="Proteomes" id="UP000676336">
    <property type="component" value="Unassembled WGS sequence"/>
</dbReference>
<feature type="transmembrane region" description="Helical" evidence="5">
    <location>
        <begin position="345"/>
        <end position="364"/>
    </location>
</feature>
<feature type="transmembrane region" description="Helical" evidence="5">
    <location>
        <begin position="243"/>
        <end position="261"/>
    </location>
</feature>
<evidence type="ECO:0000313" key="9">
    <source>
        <dbReference type="EMBL" id="CAF2069129.1"/>
    </source>
</evidence>
<feature type="transmembrane region" description="Helical" evidence="5">
    <location>
        <begin position="118"/>
        <end position="136"/>
    </location>
</feature>
<evidence type="ECO:0000313" key="10">
    <source>
        <dbReference type="EMBL" id="CAF2080200.1"/>
    </source>
</evidence>
<feature type="transmembrane region" description="Helical" evidence="5">
    <location>
        <begin position="181"/>
        <end position="202"/>
    </location>
</feature>
<evidence type="ECO:0000256" key="2">
    <source>
        <dbReference type="ARBA" id="ARBA00022692"/>
    </source>
</evidence>
<dbReference type="Proteomes" id="UP000663887">
    <property type="component" value="Unassembled WGS sequence"/>
</dbReference>
<comment type="caution">
    <text evidence="15">The sequence shown here is derived from an EMBL/GenBank/DDBJ whole genome shotgun (WGS) entry which is preliminary data.</text>
</comment>
<feature type="transmembrane region" description="Helical" evidence="5">
    <location>
        <begin position="148"/>
        <end position="175"/>
    </location>
</feature>
<organism evidence="15 17">
    <name type="scientific">Rotaria magnacalcarata</name>
    <dbReference type="NCBI Taxonomy" id="392030"/>
    <lineage>
        <taxon>Eukaryota</taxon>
        <taxon>Metazoa</taxon>
        <taxon>Spiralia</taxon>
        <taxon>Gnathifera</taxon>
        <taxon>Rotifera</taxon>
        <taxon>Eurotatoria</taxon>
        <taxon>Bdelloidea</taxon>
        <taxon>Philodinida</taxon>
        <taxon>Philodinidae</taxon>
        <taxon>Rotaria</taxon>
    </lineage>
</organism>
<evidence type="ECO:0000313" key="11">
    <source>
        <dbReference type="EMBL" id="CAF2240525.1"/>
    </source>
</evidence>
<dbReference type="EMBL" id="CAJOBI010003856">
    <property type="protein sequence ID" value="CAF3982940.1"/>
    <property type="molecule type" value="Genomic_DNA"/>
</dbReference>
<dbReference type="EMBL" id="CAJOBJ010004070">
    <property type="protein sequence ID" value="CAF3987867.1"/>
    <property type="molecule type" value="Genomic_DNA"/>
</dbReference>
<dbReference type="Proteomes" id="UP000663824">
    <property type="component" value="Unassembled WGS sequence"/>
</dbReference>
<dbReference type="Proteomes" id="UP000681967">
    <property type="component" value="Unassembled WGS sequence"/>
</dbReference>
<dbReference type="AlphaFoldDB" id="A0A820ALK3"/>
<evidence type="ECO:0000313" key="14">
    <source>
        <dbReference type="EMBL" id="CAF3994629.1"/>
    </source>
</evidence>
<dbReference type="EMBL" id="CAJOBG010006500">
    <property type="protein sequence ID" value="CAF4188817.1"/>
    <property type="molecule type" value="Genomic_DNA"/>
</dbReference>
<dbReference type="EMBL" id="CAJOBF010005517">
    <property type="protein sequence ID" value="CAF4178067.1"/>
    <property type="molecule type" value="Genomic_DNA"/>
</dbReference>
<dbReference type="Proteomes" id="UP000681720">
    <property type="component" value="Unassembled WGS sequence"/>
</dbReference>
<feature type="transmembrane region" description="Helical" evidence="5">
    <location>
        <begin position="314"/>
        <end position="338"/>
    </location>
</feature>
<keyword evidence="3 5" id="KW-1133">Transmembrane helix</keyword>
<dbReference type="Proteomes" id="UP000663866">
    <property type="component" value="Unassembled WGS sequence"/>
</dbReference>
<feature type="transmembrane region" description="Helical" evidence="5">
    <location>
        <begin position="407"/>
        <end position="428"/>
    </location>
</feature>
<dbReference type="EMBL" id="CAJNOV010013801">
    <property type="protein sequence ID" value="CAF1532505.1"/>
    <property type="molecule type" value="Genomic_DNA"/>
</dbReference>
<dbReference type="InterPro" id="IPR036259">
    <property type="entry name" value="MFS_trans_sf"/>
</dbReference>
<evidence type="ECO:0000256" key="3">
    <source>
        <dbReference type="ARBA" id="ARBA00022989"/>
    </source>
</evidence>
<keyword evidence="18" id="KW-1185">Reference proteome</keyword>
<gene>
    <name evidence="14" type="ORF">BYL167_LOCUS13346</name>
    <name evidence="7" type="ORF">CJN711_LOCUS29136</name>
    <name evidence="13" type="ORF">GIL414_LOCUS11040</name>
    <name evidence="8" type="ORF">KQP761_LOCUS23479</name>
    <name evidence="9" type="ORF">MBJ925_LOCUS16384</name>
    <name evidence="16" type="ORF">OVN521_LOCUS25716</name>
    <name evidence="12" type="ORF">SMN809_LOCUS10961</name>
    <name evidence="15" type="ORF">UXM345_LOCUS26684</name>
    <name evidence="10" type="ORF">WKI299_LOCUS16006</name>
    <name evidence="11" type="ORF">XDN619_LOCUS34775</name>
</gene>
<dbReference type="PROSITE" id="PS50850">
    <property type="entry name" value="MFS"/>
    <property type="match status" value="1"/>
</dbReference>
<dbReference type="SUPFAM" id="SSF103473">
    <property type="entry name" value="MFS general substrate transporter"/>
    <property type="match status" value="1"/>
</dbReference>
<feature type="transmembrane region" description="Helical" evidence="5">
    <location>
        <begin position="448"/>
        <end position="467"/>
    </location>
</feature>
<dbReference type="Proteomes" id="UP000663856">
    <property type="component" value="Unassembled WGS sequence"/>
</dbReference>
<dbReference type="EMBL" id="CAJOBH010004566">
    <property type="protein sequence ID" value="CAF3994629.1"/>
    <property type="molecule type" value="Genomic_DNA"/>
</dbReference>
<dbReference type="EMBL" id="CAJNOW010012606">
    <property type="protein sequence ID" value="CAF1612011.1"/>
    <property type="molecule type" value="Genomic_DNA"/>
</dbReference>
<dbReference type="EMBL" id="CAJNRG010017856">
    <property type="protein sequence ID" value="CAF2240525.1"/>
    <property type="molecule type" value="Genomic_DNA"/>
</dbReference>
<dbReference type="Proteomes" id="UP000663855">
    <property type="component" value="Unassembled WGS sequence"/>
</dbReference>
<feature type="transmembrane region" description="Helical" evidence="5">
    <location>
        <begin position="370"/>
        <end position="395"/>
    </location>
</feature>
<dbReference type="EMBL" id="CAJNRF010006312">
    <property type="protein sequence ID" value="CAF2080200.1"/>
    <property type="molecule type" value="Genomic_DNA"/>
</dbReference>
<protein>
    <recommendedName>
        <fullName evidence="6">Major facilitator superfamily (MFS) profile domain-containing protein</fullName>
    </recommendedName>
</protein>
<comment type="subcellular location">
    <subcellularLocation>
        <location evidence="1">Membrane</location>
        <topology evidence="1">Multi-pass membrane protein</topology>
    </subcellularLocation>
</comment>
<feature type="domain" description="Major facilitator superfamily (MFS) profile" evidence="6">
    <location>
        <begin position="19"/>
        <end position="471"/>
    </location>
</feature>
<dbReference type="Proteomes" id="UP000663842">
    <property type="component" value="Unassembled WGS sequence"/>
</dbReference>
<dbReference type="GO" id="GO:0016020">
    <property type="term" value="C:membrane"/>
    <property type="evidence" value="ECO:0007669"/>
    <property type="project" value="UniProtKB-SubCell"/>
</dbReference>
<dbReference type="EMBL" id="CAJNRE010007948">
    <property type="protein sequence ID" value="CAF2069129.1"/>
    <property type="molecule type" value="Genomic_DNA"/>
</dbReference>
<keyword evidence="2 5" id="KW-0812">Transmembrane</keyword>
<evidence type="ECO:0000256" key="5">
    <source>
        <dbReference type="SAM" id="Phobius"/>
    </source>
</evidence>
<accession>A0A820ALK3</accession>
<keyword evidence="4 5" id="KW-0472">Membrane</keyword>
<evidence type="ECO:0000313" key="7">
    <source>
        <dbReference type="EMBL" id="CAF1532505.1"/>
    </source>
</evidence>
<dbReference type="CDD" id="cd17476">
    <property type="entry name" value="MFS_Amf1_MDR_like"/>
    <property type="match status" value="1"/>
</dbReference>
<evidence type="ECO:0000259" key="6">
    <source>
        <dbReference type="PROSITE" id="PS50850"/>
    </source>
</evidence>
<dbReference type="PANTHER" id="PTHR42718">
    <property type="entry name" value="MAJOR FACILITATOR SUPERFAMILY MULTIDRUG TRANSPORTER MFSC"/>
    <property type="match status" value="1"/>
</dbReference>
<dbReference type="Pfam" id="PF07690">
    <property type="entry name" value="MFS_1"/>
    <property type="match status" value="1"/>
</dbReference>
<evidence type="ECO:0000313" key="15">
    <source>
        <dbReference type="EMBL" id="CAF4178067.1"/>
    </source>
</evidence>
<dbReference type="Proteomes" id="UP000663834">
    <property type="component" value="Unassembled WGS sequence"/>
</dbReference>
<feature type="transmembrane region" description="Helical" evidence="5">
    <location>
        <begin position="17"/>
        <end position="44"/>
    </location>
</feature>
<feature type="transmembrane region" description="Helical" evidence="5">
    <location>
        <begin position="214"/>
        <end position="231"/>
    </location>
</feature>
<dbReference type="PANTHER" id="PTHR42718:SF1">
    <property type="entry name" value="LOW AFFINITY AMMONIUM TRANSPORTER"/>
    <property type="match status" value="1"/>
</dbReference>
<dbReference type="Gene3D" id="1.20.1250.20">
    <property type="entry name" value="MFS general substrate transporter like domains"/>
    <property type="match status" value="1"/>
</dbReference>
<feature type="transmembrane region" description="Helical" evidence="5">
    <location>
        <begin position="273"/>
        <end position="302"/>
    </location>
</feature>
<evidence type="ECO:0000313" key="8">
    <source>
        <dbReference type="EMBL" id="CAF1612011.1"/>
    </source>
</evidence>
<sequence>MPFGERPQCLRNSVHEILYVSVISCAQLLTQAALGNVLVPLHIIGPAINIDNNSKLPWTLAAYSLTVGIFIMITGRLGDIFGHKLLVMIGYCIFALFSLLTGMTAYVQSDIYFDIMRAFQGIGPATLLPNAVALLARAYPNSKRKSFVFAMFGATAPTGFIMGALFGSIFAEFVWWPWAQWTLAIFCAILAVLVFFIIPVELSSAVHPEGKTDILGAIIGIAGLAMFIYCWNEGPVSGWGNPYVYVPLIVSIFLIALFVFIEMKTEEPIMPLSIWTVAGFPGVLACIGLGWSSFGIFIYYTVQMLEVIRGVSPLLTTAMMSPIILSGLAATIVVSLLYHRVPGHFLLMASMCFFCIGNILIATLPVDQTYWAQVFVSTLLTPFGMDISYPAASLIVSNTVPAHQQGVAASMVNTVINWSISLGLGIAGTIESQMLKKGSSALEGYQSALYAGIGLSGTGILVALIFCRVSTKVNSNNEEKSPEGTKAAVMLDINSKAVNAKDIELNDELPMTSRF</sequence>
<evidence type="ECO:0000313" key="16">
    <source>
        <dbReference type="EMBL" id="CAF4188817.1"/>
    </source>
</evidence>
<dbReference type="OrthoDB" id="2130629at2759"/>
<reference evidence="15" key="1">
    <citation type="submission" date="2021-02" db="EMBL/GenBank/DDBJ databases">
        <authorList>
            <person name="Nowell W R."/>
        </authorList>
    </citation>
    <scope>NUCLEOTIDE SEQUENCE</scope>
</reference>
<evidence type="ECO:0000313" key="12">
    <source>
        <dbReference type="EMBL" id="CAF3982940.1"/>
    </source>
</evidence>
<feature type="transmembrane region" description="Helical" evidence="5">
    <location>
        <begin position="85"/>
        <end position="106"/>
    </location>
</feature>
<dbReference type="Gene3D" id="1.20.1720.10">
    <property type="entry name" value="Multidrug resistance protein D"/>
    <property type="match status" value="1"/>
</dbReference>
<feature type="transmembrane region" description="Helical" evidence="5">
    <location>
        <begin position="56"/>
        <end position="73"/>
    </location>
</feature>
<dbReference type="InterPro" id="IPR011701">
    <property type="entry name" value="MFS"/>
</dbReference>
<evidence type="ECO:0000313" key="17">
    <source>
        <dbReference type="Proteomes" id="UP000663842"/>
    </source>
</evidence>
<evidence type="ECO:0000256" key="4">
    <source>
        <dbReference type="ARBA" id="ARBA00023136"/>
    </source>
</evidence>
<proteinExistence type="predicted"/>
<dbReference type="InterPro" id="IPR020846">
    <property type="entry name" value="MFS_dom"/>
</dbReference>
<dbReference type="GO" id="GO:0022857">
    <property type="term" value="F:transmembrane transporter activity"/>
    <property type="evidence" value="ECO:0007669"/>
    <property type="project" value="InterPro"/>
</dbReference>
<name>A0A820ALK3_9BILA</name>
<evidence type="ECO:0000313" key="13">
    <source>
        <dbReference type="EMBL" id="CAF3987867.1"/>
    </source>
</evidence>